<reference evidence="3 5" key="2">
    <citation type="submission" date="2020-08" db="EMBL/GenBank/DDBJ databases">
        <title>Genomic Encyclopedia of Type Strains, Phase IV (KMG-IV): sequencing the most valuable type-strain genomes for metagenomic binning, comparative biology and taxonomic classification.</title>
        <authorList>
            <person name="Goeker M."/>
        </authorList>
    </citation>
    <scope>NUCLEOTIDE SEQUENCE [LARGE SCALE GENOMIC DNA]</scope>
    <source>
        <strain evidence="3 5">DSM 107085</strain>
    </source>
</reference>
<dbReference type="PANTHER" id="PTHR35983:SF1">
    <property type="entry name" value="UPF0166 PROTEIN TM_0021"/>
    <property type="match status" value="1"/>
</dbReference>
<dbReference type="Pfam" id="PF02641">
    <property type="entry name" value="DUF190"/>
    <property type="match status" value="1"/>
</dbReference>
<dbReference type="InterPro" id="IPR003793">
    <property type="entry name" value="UPF0166"/>
</dbReference>
<dbReference type="EMBL" id="JROI01000010">
    <property type="protein sequence ID" value="KGI78373.1"/>
    <property type="molecule type" value="Genomic_DNA"/>
</dbReference>
<dbReference type="InterPro" id="IPR015867">
    <property type="entry name" value="N-reg_PII/ATP_PRibTrfase_C"/>
</dbReference>
<comment type="caution">
    <text evidence="2">The sequence shown here is derived from an EMBL/GenBank/DDBJ whole genome shotgun (WGS) entry which is preliminary data.</text>
</comment>
<proteinExistence type="inferred from homology"/>
<evidence type="ECO:0000313" key="5">
    <source>
        <dbReference type="Proteomes" id="UP000560000"/>
    </source>
</evidence>
<protein>
    <submittedName>
        <fullName evidence="3">PII-like signaling protein</fullName>
    </submittedName>
</protein>
<gene>
    <name evidence="3" type="ORF">HNQ86_001171</name>
    <name evidence="2" type="ORF">LF63_0105300</name>
</gene>
<dbReference type="RefSeq" id="WP_043103231.1">
    <property type="nucleotide sequence ID" value="NZ_JACHET010000001.1"/>
</dbReference>
<evidence type="ECO:0000313" key="4">
    <source>
        <dbReference type="Proteomes" id="UP000029708"/>
    </source>
</evidence>
<dbReference type="Proteomes" id="UP000029708">
    <property type="component" value="Unassembled WGS sequence"/>
</dbReference>
<accession>A0A099CWK0</accession>
<evidence type="ECO:0000313" key="2">
    <source>
        <dbReference type="EMBL" id="KGI78373.1"/>
    </source>
</evidence>
<dbReference type="EMBL" id="JACHET010000001">
    <property type="protein sequence ID" value="MBB6183826.1"/>
    <property type="molecule type" value="Genomic_DNA"/>
</dbReference>
<sequence>MNATETMHLQGVNLRFYVHSNAKHKGRLLYEWILEQARDQGLAGGSAFRAIAGFGRHGVLHEESFFELAGDLPVRVEFVLRESEAEQLLKTVREAGAALVYTSSPIEIGVLGGDDD</sequence>
<keyword evidence="4" id="KW-1185">Reference proteome</keyword>
<dbReference type="InterPro" id="IPR011322">
    <property type="entry name" value="N-reg_PII-like_a/b"/>
</dbReference>
<dbReference type="Gene3D" id="3.30.70.120">
    <property type="match status" value="1"/>
</dbReference>
<comment type="similarity">
    <text evidence="1">Belongs to the UPF0166 family.</text>
</comment>
<name>A0A099CWK0_9GAMM</name>
<dbReference type="STRING" id="1543381.LF63_0105300"/>
<reference evidence="2 4" key="1">
    <citation type="submission" date="2014-09" db="EMBL/GenBank/DDBJ databases">
        <title>Xanthomonadaceae 3.5X direct submission.</title>
        <authorList>
            <person name="Fang T."/>
            <person name="Wang H."/>
        </authorList>
    </citation>
    <scope>NUCLEOTIDE SEQUENCE [LARGE SCALE GENOMIC DNA]</scope>
    <source>
        <strain evidence="2 4">3.5X</strain>
    </source>
</reference>
<dbReference type="HOGENOM" id="CLU_168952_0_0_6"/>
<dbReference type="SUPFAM" id="SSF54913">
    <property type="entry name" value="GlnB-like"/>
    <property type="match status" value="1"/>
</dbReference>
<organism evidence="2 4">
    <name type="scientific">Oleiagrimonas soli</name>
    <dbReference type="NCBI Taxonomy" id="1543381"/>
    <lineage>
        <taxon>Bacteria</taxon>
        <taxon>Pseudomonadati</taxon>
        <taxon>Pseudomonadota</taxon>
        <taxon>Gammaproteobacteria</taxon>
        <taxon>Lysobacterales</taxon>
        <taxon>Rhodanobacteraceae</taxon>
        <taxon>Oleiagrimonas</taxon>
    </lineage>
</organism>
<dbReference type="Proteomes" id="UP000560000">
    <property type="component" value="Unassembled WGS sequence"/>
</dbReference>
<evidence type="ECO:0000256" key="1">
    <source>
        <dbReference type="ARBA" id="ARBA00010554"/>
    </source>
</evidence>
<dbReference type="OrthoDB" id="5339790at2"/>
<dbReference type="PANTHER" id="PTHR35983">
    <property type="entry name" value="UPF0166 PROTEIN TM_0021"/>
    <property type="match status" value="1"/>
</dbReference>
<evidence type="ECO:0000313" key="3">
    <source>
        <dbReference type="EMBL" id="MBB6183826.1"/>
    </source>
</evidence>
<dbReference type="AlphaFoldDB" id="A0A099CWK0"/>